<dbReference type="EMBL" id="OX395143">
    <property type="protein sequence ID" value="CAI5797742.1"/>
    <property type="molecule type" value="Genomic_DNA"/>
</dbReference>
<evidence type="ECO:0008006" key="3">
    <source>
        <dbReference type="Google" id="ProtNLM"/>
    </source>
</evidence>
<organism evidence="1 2">
    <name type="scientific">Podarcis lilfordi</name>
    <name type="common">Lilford's wall lizard</name>
    <dbReference type="NCBI Taxonomy" id="74358"/>
    <lineage>
        <taxon>Eukaryota</taxon>
        <taxon>Metazoa</taxon>
        <taxon>Chordata</taxon>
        <taxon>Craniata</taxon>
        <taxon>Vertebrata</taxon>
        <taxon>Euteleostomi</taxon>
        <taxon>Lepidosauria</taxon>
        <taxon>Squamata</taxon>
        <taxon>Bifurcata</taxon>
        <taxon>Unidentata</taxon>
        <taxon>Episquamata</taxon>
        <taxon>Laterata</taxon>
        <taxon>Lacertibaenia</taxon>
        <taxon>Lacertidae</taxon>
        <taxon>Podarcis</taxon>
    </lineage>
</organism>
<gene>
    <name evidence="1" type="ORF">PODLI_1B019931</name>
</gene>
<sequence length="865" mass="99964">MNSFVALPRREVYALDNTEKASQQLHDHYQRILAPLSLFPATVSRLRSSIDKGSSAISSLQKPVPVPISLANLMQLLKGRMEVGTQWQQIPSPHQRAFQQVILTEVKHIFKDVQRSLYDPAFSPQENRELYQHLVTYIGLVCQHLFRRYLSVMERHRALSVFTDCANLTRFSAQLSLDCSRLLNVAAVRHRLIMDTKTLQLRQTETSRKRVSMAGWRSTQMDACNLHFSIDYFIRLMKPHIPTMRQKIAKDIKELEDLPLLDMNKIKQLNLPRPNSSSHFRQMQSDVMTMPCSCTSTLGDRPKLQRVKHAISSSLKRSQSLPNMRVGQLLADELGIRLSVRPISPDLPCHYGETTEDDGLKGMAGLAEDLRRLAQRTVLKSSQQKGEQDEDLELPPLIKALTRRKTNEVRLEQLQRILCSLQREESFEMSRKNTMIAAPATHPQAATVNFKVNERMVVKAADMQVSERTYVEAVSMEICPVIYNHLLGEIDNATVKSLDANLSTGEEVREMYKELMNTIPKDHLKFDLGPMIESPATNIELAGCFASSTLTRGKSEQVINKELSNILPPGPFVPEEVSESPNVPFKKNTGKKTSWLKWWKATFNTDDYLKYIGTKESDYLPVIFHLYSVKEDEEQQPVLDEVQVKKQVKVKRDVIKKAAELQTKKEEFEHGKWNSQCAMLRGLENVFCSDHTSEDLKVFQRRLERLWTVLHFSEQERLDMAIKYSANPYYWLLPDMLQAWETAARSIQDRELLLADLEQFEETASNPNRLFNLAPRSFIARMKESRTRNRLRSELAQYDSELYIILNNIKESYNDTVTYKGRPYLQKMAWDTVEMLYWLQQERRANTLRRVVQKRGLIRRLPPIP</sequence>
<protein>
    <recommendedName>
        <fullName evidence="3">Coiled-coil domain containing 87</fullName>
    </recommendedName>
</protein>
<accession>A0AA35LKX9</accession>
<dbReference type="InterPro" id="IPR037383">
    <property type="entry name" value="CCDC87"/>
</dbReference>
<proteinExistence type="predicted"/>
<dbReference type="PANTHER" id="PTHR16078:SF1">
    <property type="entry name" value="COILED-COIL DOMAIN-CONTAINING PROTEIN 87"/>
    <property type="match status" value="1"/>
</dbReference>
<dbReference type="AlphaFoldDB" id="A0AA35LKX9"/>
<dbReference type="PANTHER" id="PTHR16078">
    <property type="entry name" value="COILED-COIL DOMAIN-CONTAINING PROTEIN 87"/>
    <property type="match status" value="1"/>
</dbReference>
<name>A0AA35LKX9_9SAUR</name>
<dbReference type="Proteomes" id="UP001178461">
    <property type="component" value="Chromosome 16"/>
</dbReference>
<evidence type="ECO:0000313" key="1">
    <source>
        <dbReference type="EMBL" id="CAI5797742.1"/>
    </source>
</evidence>
<keyword evidence="2" id="KW-1185">Reference proteome</keyword>
<evidence type="ECO:0000313" key="2">
    <source>
        <dbReference type="Proteomes" id="UP001178461"/>
    </source>
</evidence>
<dbReference type="Gene3D" id="1.20.58.1520">
    <property type="match status" value="1"/>
</dbReference>
<reference evidence="1" key="1">
    <citation type="submission" date="2022-12" db="EMBL/GenBank/DDBJ databases">
        <authorList>
            <person name="Alioto T."/>
            <person name="Alioto T."/>
            <person name="Gomez Garrido J."/>
        </authorList>
    </citation>
    <scope>NUCLEOTIDE SEQUENCE</scope>
</reference>